<gene>
    <name evidence="2" type="ORF">H6P81_001168</name>
</gene>
<dbReference type="Proteomes" id="UP000825729">
    <property type="component" value="Unassembled WGS sequence"/>
</dbReference>
<sequence>MASEAAKASIFEGVSRKNLFRPNSQSSLPISRSGSGEPPVKEGKGLRRRLSSISLRIQPLSYSSSAASWAFRRSKSMPAIGDLAGDSLRKWWDWGWSWVLSRKPTFARDLEMNEEETAMLGCHSRGSWRHVFYKVRSELRKLVGSGPNLPTTNKFGYDSFSYAQNFDDGGGARRSCDS</sequence>
<reference evidence="2 3" key="1">
    <citation type="submission" date="2021-07" db="EMBL/GenBank/DDBJ databases">
        <title>The Aristolochia fimbriata genome: insights into angiosperm evolution, floral development and chemical biosynthesis.</title>
        <authorList>
            <person name="Jiao Y."/>
        </authorList>
    </citation>
    <scope>NUCLEOTIDE SEQUENCE [LARGE SCALE GENOMIC DNA]</scope>
    <source>
        <strain evidence="2">IBCAS-2021</strain>
        <tissue evidence="2">Leaf</tissue>
    </source>
</reference>
<dbReference type="AlphaFoldDB" id="A0AAV7F635"/>
<protein>
    <submittedName>
        <fullName evidence="2">Uncharacterized protein</fullName>
    </submittedName>
</protein>
<organism evidence="2 3">
    <name type="scientific">Aristolochia fimbriata</name>
    <name type="common">White veined hardy Dutchman's pipe vine</name>
    <dbReference type="NCBI Taxonomy" id="158543"/>
    <lineage>
        <taxon>Eukaryota</taxon>
        <taxon>Viridiplantae</taxon>
        <taxon>Streptophyta</taxon>
        <taxon>Embryophyta</taxon>
        <taxon>Tracheophyta</taxon>
        <taxon>Spermatophyta</taxon>
        <taxon>Magnoliopsida</taxon>
        <taxon>Magnoliidae</taxon>
        <taxon>Piperales</taxon>
        <taxon>Aristolochiaceae</taxon>
        <taxon>Aristolochia</taxon>
    </lineage>
</organism>
<feature type="compositionally biased region" description="Polar residues" evidence="1">
    <location>
        <begin position="21"/>
        <end position="34"/>
    </location>
</feature>
<feature type="region of interest" description="Disordered" evidence="1">
    <location>
        <begin position="20"/>
        <end position="46"/>
    </location>
</feature>
<evidence type="ECO:0000313" key="3">
    <source>
        <dbReference type="Proteomes" id="UP000825729"/>
    </source>
</evidence>
<accession>A0AAV7F635</accession>
<comment type="caution">
    <text evidence="2">The sequence shown here is derived from an EMBL/GenBank/DDBJ whole genome shotgun (WGS) entry which is preliminary data.</text>
</comment>
<name>A0AAV7F635_ARIFI</name>
<evidence type="ECO:0000256" key="1">
    <source>
        <dbReference type="SAM" id="MobiDB-lite"/>
    </source>
</evidence>
<dbReference type="PANTHER" id="PTHR35714">
    <property type="entry name" value="OS02G0715300 PROTEIN"/>
    <property type="match status" value="1"/>
</dbReference>
<dbReference type="EMBL" id="JAINDJ010000002">
    <property type="protein sequence ID" value="KAG9456660.1"/>
    <property type="molecule type" value="Genomic_DNA"/>
</dbReference>
<dbReference type="PANTHER" id="PTHR35714:SF1">
    <property type="entry name" value="OS02G0715300 PROTEIN"/>
    <property type="match status" value="1"/>
</dbReference>
<proteinExistence type="predicted"/>
<evidence type="ECO:0000313" key="2">
    <source>
        <dbReference type="EMBL" id="KAG9456660.1"/>
    </source>
</evidence>
<keyword evidence="3" id="KW-1185">Reference proteome</keyword>